<evidence type="ECO:0008006" key="7">
    <source>
        <dbReference type="Google" id="ProtNLM"/>
    </source>
</evidence>
<dbReference type="InterPro" id="IPR046906">
    <property type="entry name" value="Mab-21_HhH/H2TH-like"/>
</dbReference>
<dbReference type="GO" id="GO:0005829">
    <property type="term" value="C:cytosol"/>
    <property type="evidence" value="ECO:0007669"/>
    <property type="project" value="TreeGrafter"/>
</dbReference>
<dbReference type="GO" id="GO:0006974">
    <property type="term" value="P:DNA damage response"/>
    <property type="evidence" value="ECO:0007669"/>
    <property type="project" value="TreeGrafter"/>
</dbReference>
<keyword evidence="6" id="KW-1185">Reference proteome</keyword>
<dbReference type="GO" id="GO:0061501">
    <property type="term" value="F:2',3'-cyclic GMP-AMP synthase activity"/>
    <property type="evidence" value="ECO:0007669"/>
    <property type="project" value="TreeGrafter"/>
</dbReference>
<reference evidence="6" key="2">
    <citation type="journal article" date="2017" name="Sci. Adv.">
        <title>A tail of two voltages: Proteomic comparison of the three electric organs of the electric eel.</title>
        <authorList>
            <person name="Traeger L.L."/>
            <person name="Sabat G."/>
            <person name="Barrett-Wilt G.A."/>
            <person name="Wells G.B."/>
            <person name="Sussman M.R."/>
        </authorList>
    </citation>
    <scope>NUCLEOTIDE SEQUENCE [LARGE SCALE GENOMIC DNA]</scope>
</reference>
<dbReference type="InterPro" id="IPR024810">
    <property type="entry name" value="MAB21L/cGLR"/>
</dbReference>
<dbReference type="GO" id="GO:0035861">
    <property type="term" value="C:site of double-strand break"/>
    <property type="evidence" value="ECO:0007669"/>
    <property type="project" value="TreeGrafter"/>
</dbReference>
<keyword evidence="2" id="KW-0812">Transmembrane</keyword>
<accession>A0A4W4F2I7</accession>
<comment type="similarity">
    <text evidence="1">Belongs to the mab-21 family.</text>
</comment>
<protein>
    <recommendedName>
        <fullName evidence="7">Cyclic GMP-AMP synthase</fullName>
    </recommendedName>
</protein>
<organism evidence="5 6">
    <name type="scientific">Electrophorus electricus</name>
    <name type="common">Electric eel</name>
    <name type="synonym">Gymnotus electricus</name>
    <dbReference type="NCBI Taxonomy" id="8005"/>
    <lineage>
        <taxon>Eukaryota</taxon>
        <taxon>Metazoa</taxon>
        <taxon>Chordata</taxon>
        <taxon>Craniata</taxon>
        <taxon>Vertebrata</taxon>
        <taxon>Euteleostomi</taxon>
        <taxon>Actinopterygii</taxon>
        <taxon>Neopterygii</taxon>
        <taxon>Teleostei</taxon>
        <taxon>Ostariophysi</taxon>
        <taxon>Gymnotiformes</taxon>
        <taxon>Gymnotoidei</taxon>
        <taxon>Gymnotidae</taxon>
        <taxon>Electrophorus</taxon>
    </lineage>
</organism>
<dbReference type="Pfam" id="PF03281">
    <property type="entry name" value="Mab-21"/>
    <property type="match status" value="1"/>
</dbReference>
<reference evidence="5" key="5">
    <citation type="submission" date="2025-09" db="UniProtKB">
        <authorList>
            <consortium name="Ensembl"/>
        </authorList>
    </citation>
    <scope>IDENTIFICATION</scope>
</reference>
<evidence type="ECO:0000313" key="5">
    <source>
        <dbReference type="Ensembl" id="ENSEEEP00000018098.2"/>
    </source>
</evidence>
<dbReference type="GO" id="GO:0003690">
    <property type="term" value="F:double-stranded DNA binding"/>
    <property type="evidence" value="ECO:0007669"/>
    <property type="project" value="TreeGrafter"/>
</dbReference>
<dbReference type="STRING" id="8005.ENSEEEP00000018098"/>
<dbReference type="GO" id="GO:0002230">
    <property type="term" value="P:positive regulation of defense response to virus by host"/>
    <property type="evidence" value="ECO:0007669"/>
    <property type="project" value="TreeGrafter"/>
</dbReference>
<dbReference type="PANTHER" id="PTHR10656:SF35">
    <property type="entry name" value="CYCLIC GMP-AMP SYNTHASE"/>
    <property type="match status" value="1"/>
</dbReference>
<evidence type="ECO:0000256" key="1">
    <source>
        <dbReference type="ARBA" id="ARBA00008307"/>
    </source>
</evidence>
<reference evidence="5" key="4">
    <citation type="submission" date="2025-08" db="UniProtKB">
        <authorList>
            <consortium name="Ensembl"/>
        </authorList>
    </citation>
    <scope>IDENTIFICATION</scope>
</reference>
<feature type="domain" description="Mab-21-like HhH/H2TH-like" evidence="4">
    <location>
        <begin position="249"/>
        <end position="350"/>
    </location>
</feature>
<dbReference type="GO" id="GO:0005634">
    <property type="term" value="C:nucleus"/>
    <property type="evidence" value="ECO:0007669"/>
    <property type="project" value="TreeGrafter"/>
</dbReference>
<feature type="transmembrane region" description="Helical" evidence="2">
    <location>
        <begin position="397"/>
        <end position="416"/>
    </location>
</feature>
<evidence type="ECO:0000256" key="2">
    <source>
        <dbReference type="SAM" id="Phobius"/>
    </source>
</evidence>
<dbReference type="Gene3D" id="1.10.1410.40">
    <property type="match status" value="1"/>
</dbReference>
<name>A0A4W4F2I7_ELEEL</name>
<keyword evidence="2" id="KW-0472">Membrane</keyword>
<proteinExistence type="inferred from homology"/>
<sequence length="439" mass="51329">MIRQRGRDLRLRQIERKPAVMLVNNLIKDLLKFLKENEGHSFFRDVSVFTSGSYYELVKINKPNEFDIMLKLKTPQLTWMALEDYNGLFYRVSLCRSTRSEIRSFLLEDERTISSSKVIKEMQRLVHKFMNTHQGLNRVNSPAVTLAFKKHKDDDIELSVDIVPALEVSQGWPEAARSGLDIDKWLGKKARRKFVSRPVYFVPKRPKWRKLSDHEKESWRISFSHIEKEMIMFHGNKKTCCETKPNECCRKLCLRLLKCLFEGLKNTYPKELEPLCSYHGKTAFFHNLSQRFEDSLWTPGQLSHCFMRLLVDFEHAAQIGSLPHFFIPQFNLFSPASFPKRSLLFLANSLREQRELGLPLLRAPSPTPALCCTPPLQLQSEEISQQQVTLRKNDTKAFVICIMIFTCLCINLATIFTESDLLRLYVNIYVYFLTNFQIN</sequence>
<dbReference type="GO" id="GO:0003682">
    <property type="term" value="F:chromatin binding"/>
    <property type="evidence" value="ECO:0007669"/>
    <property type="project" value="TreeGrafter"/>
</dbReference>
<keyword evidence="2" id="KW-1133">Transmembrane helix</keyword>
<dbReference type="SMART" id="SM01265">
    <property type="entry name" value="Mab-21"/>
    <property type="match status" value="1"/>
</dbReference>
<dbReference type="GeneTree" id="ENSGT01050000244827"/>
<dbReference type="Gene3D" id="3.30.460.90">
    <property type="match status" value="1"/>
</dbReference>
<dbReference type="Pfam" id="PF20266">
    <property type="entry name" value="Mab-21_C"/>
    <property type="match status" value="1"/>
</dbReference>
<evidence type="ECO:0000259" key="3">
    <source>
        <dbReference type="Pfam" id="PF03281"/>
    </source>
</evidence>
<evidence type="ECO:0000259" key="4">
    <source>
        <dbReference type="Pfam" id="PF20266"/>
    </source>
</evidence>
<evidence type="ECO:0000313" key="6">
    <source>
        <dbReference type="Proteomes" id="UP000314983"/>
    </source>
</evidence>
<reference evidence="5" key="3">
    <citation type="submission" date="2020-05" db="EMBL/GenBank/DDBJ databases">
        <title>Electrophorus electricus (electric eel) genome, fEleEle1, primary haplotype.</title>
        <authorList>
            <person name="Myers G."/>
            <person name="Meyer A."/>
            <person name="Fedrigo O."/>
            <person name="Formenti G."/>
            <person name="Rhie A."/>
            <person name="Tracey A."/>
            <person name="Sims Y."/>
            <person name="Jarvis E.D."/>
        </authorList>
    </citation>
    <scope>NUCLEOTIDE SEQUENCE [LARGE SCALE GENOMIC DNA]</scope>
</reference>
<dbReference type="GO" id="GO:0032481">
    <property type="term" value="P:positive regulation of type I interferon production"/>
    <property type="evidence" value="ECO:0007669"/>
    <property type="project" value="TreeGrafter"/>
</dbReference>
<dbReference type="PANTHER" id="PTHR10656">
    <property type="entry name" value="CELL FATE DETERMINING PROTEIN MAB21-RELATED"/>
    <property type="match status" value="1"/>
</dbReference>
<dbReference type="InterPro" id="IPR046903">
    <property type="entry name" value="Mab-21-like_nuc_Trfase"/>
</dbReference>
<dbReference type="Ensembl" id="ENSEEET00000018299.2">
    <property type="protein sequence ID" value="ENSEEEP00000018098.2"/>
    <property type="gene ID" value="ENSEEEG00000008900.2"/>
</dbReference>
<feature type="domain" description="Mab-21-like nucleotidyltransferase" evidence="3">
    <location>
        <begin position="54"/>
        <end position="231"/>
    </location>
</feature>
<dbReference type="GO" id="GO:0038001">
    <property type="term" value="P:paracrine signaling"/>
    <property type="evidence" value="ECO:0007669"/>
    <property type="project" value="TreeGrafter"/>
</dbReference>
<dbReference type="GO" id="GO:0071360">
    <property type="term" value="P:cellular response to exogenous dsRNA"/>
    <property type="evidence" value="ECO:0007669"/>
    <property type="project" value="TreeGrafter"/>
</dbReference>
<reference evidence="6" key="1">
    <citation type="journal article" date="2014" name="Science">
        <title>Nonhuman genetics. Genomic basis for the convergent evolution of electric organs.</title>
        <authorList>
            <person name="Gallant J.R."/>
            <person name="Traeger L.L."/>
            <person name="Volkening J.D."/>
            <person name="Moffett H."/>
            <person name="Chen P.H."/>
            <person name="Novina C.D."/>
            <person name="Phillips G.N.Jr."/>
            <person name="Anand R."/>
            <person name="Wells G.B."/>
            <person name="Pinch M."/>
            <person name="Guth R."/>
            <person name="Unguez G.A."/>
            <person name="Albert J.S."/>
            <person name="Zakon H.H."/>
            <person name="Samanta M.P."/>
            <person name="Sussman M.R."/>
        </authorList>
    </citation>
    <scope>NUCLEOTIDE SEQUENCE [LARGE SCALE GENOMIC DNA]</scope>
</reference>
<gene>
    <name evidence="5" type="primary">LOC113578442</name>
</gene>
<dbReference type="AlphaFoldDB" id="A0A4W4F2I7"/>
<dbReference type="Proteomes" id="UP000314983">
    <property type="component" value="Chromosome 8"/>
</dbReference>
<dbReference type="GO" id="GO:0002218">
    <property type="term" value="P:activation of innate immune response"/>
    <property type="evidence" value="ECO:0007669"/>
    <property type="project" value="TreeGrafter"/>
</dbReference>
<dbReference type="GO" id="GO:2000042">
    <property type="term" value="P:negative regulation of double-strand break repair via homologous recombination"/>
    <property type="evidence" value="ECO:0007669"/>
    <property type="project" value="TreeGrafter"/>
</dbReference>